<proteinExistence type="predicted"/>
<reference evidence="3" key="2">
    <citation type="submission" date="2023-05" db="EMBL/GenBank/DDBJ databases">
        <authorList>
            <person name="Schelkunov M.I."/>
        </authorList>
    </citation>
    <scope>NUCLEOTIDE SEQUENCE</scope>
    <source>
        <strain evidence="3">Hsosn_3</strain>
        <tissue evidence="3">Leaf</tissue>
    </source>
</reference>
<feature type="coiled-coil region" evidence="1">
    <location>
        <begin position="255"/>
        <end position="282"/>
    </location>
</feature>
<sequence length="436" mass="48474">MNSDAREPRTGSASPAPASVSVASPYRPASRRLSSNFIPFTEPVRAERQLSLVSTRLEKSSSAKNLNHGAAWELFGPIVLVHAAAAHLEKNKLISELQESVQLRDLVLAAMQEELDNLCDQVNYFKDQPDMNADGPYDDSFSGNIRSVGCGCQSCVYHQFSSNDPMGNAFIEESNCEDTFNFQLPLTNIMTSEERRMSNISDWAPSVVSSIDIQLQLDSEQDIYNLRMECEEKDTTIKELSVNLHSSEVSSSKRIAELEGVIRKKKSAITKLKKDMAVLEQKMSYLTRLRRPSSLSSSNASVKQLEAMADDFLEDAESATSPSSSDSDCSPRTSSQAPDEKGPRMPSYGSDGLLNYSGIHVYCLLINQIDWKLCAYAVGVLLMLLQEGRLHVYIRWQTLAAAGKFGWDKLRSPSSRSIDDDKLPHQLDQISQHNVF</sequence>
<feature type="region of interest" description="Disordered" evidence="2">
    <location>
        <begin position="316"/>
        <end position="346"/>
    </location>
</feature>
<evidence type="ECO:0000256" key="2">
    <source>
        <dbReference type="SAM" id="MobiDB-lite"/>
    </source>
</evidence>
<dbReference type="EMBL" id="JAUIZM010000004">
    <property type="protein sequence ID" value="KAK1390839.1"/>
    <property type="molecule type" value="Genomic_DNA"/>
</dbReference>
<evidence type="ECO:0000313" key="3">
    <source>
        <dbReference type="EMBL" id="KAK1390839.1"/>
    </source>
</evidence>
<dbReference type="AlphaFoldDB" id="A0AAD8ITG9"/>
<accession>A0AAD8ITG9</accession>
<comment type="caution">
    <text evidence="3">The sequence shown here is derived from an EMBL/GenBank/DDBJ whole genome shotgun (WGS) entry which is preliminary data.</text>
</comment>
<keyword evidence="1" id="KW-0175">Coiled coil</keyword>
<feature type="compositionally biased region" description="Low complexity" evidence="2">
    <location>
        <begin position="12"/>
        <end position="27"/>
    </location>
</feature>
<protein>
    <submittedName>
        <fullName evidence="3">Uncharacterized protein</fullName>
    </submittedName>
</protein>
<name>A0AAD8ITG9_9APIA</name>
<keyword evidence="4" id="KW-1185">Reference proteome</keyword>
<organism evidence="3 4">
    <name type="scientific">Heracleum sosnowskyi</name>
    <dbReference type="NCBI Taxonomy" id="360622"/>
    <lineage>
        <taxon>Eukaryota</taxon>
        <taxon>Viridiplantae</taxon>
        <taxon>Streptophyta</taxon>
        <taxon>Embryophyta</taxon>
        <taxon>Tracheophyta</taxon>
        <taxon>Spermatophyta</taxon>
        <taxon>Magnoliopsida</taxon>
        <taxon>eudicotyledons</taxon>
        <taxon>Gunneridae</taxon>
        <taxon>Pentapetalae</taxon>
        <taxon>asterids</taxon>
        <taxon>campanulids</taxon>
        <taxon>Apiales</taxon>
        <taxon>Apiaceae</taxon>
        <taxon>Apioideae</taxon>
        <taxon>apioid superclade</taxon>
        <taxon>Tordylieae</taxon>
        <taxon>Tordyliinae</taxon>
        <taxon>Heracleum</taxon>
    </lineage>
</organism>
<reference evidence="3" key="1">
    <citation type="submission" date="2023-02" db="EMBL/GenBank/DDBJ databases">
        <title>Genome of toxic invasive species Heracleum sosnowskyi carries increased number of genes despite the absence of recent whole-genome duplications.</title>
        <authorList>
            <person name="Schelkunov M."/>
            <person name="Shtratnikova V."/>
            <person name="Makarenko M."/>
            <person name="Klepikova A."/>
            <person name="Omelchenko D."/>
            <person name="Novikova G."/>
            <person name="Obukhova E."/>
            <person name="Bogdanov V."/>
            <person name="Penin A."/>
            <person name="Logacheva M."/>
        </authorList>
    </citation>
    <scope>NUCLEOTIDE SEQUENCE</scope>
    <source>
        <strain evidence="3">Hsosn_3</strain>
        <tissue evidence="3">Leaf</tissue>
    </source>
</reference>
<dbReference type="PANTHER" id="PTHR35507:SF1">
    <property type="entry name" value="TMF_TATA_BD DOMAIN-CONTAINING PROTEIN"/>
    <property type="match status" value="1"/>
</dbReference>
<feature type="compositionally biased region" description="Low complexity" evidence="2">
    <location>
        <begin position="318"/>
        <end position="335"/>
    </location>
</feature>
<evidence type="ECO:0000313" key="4">
    <source>
        <dbReference type="Proteomes" id="UP001237642"/>
    </source>
</evidence>
<gene>
    <name evidence="3" type="ORF">POM88_019017</name>
</gene>
<dbReference type="Proteomes" id="UP001237642">
    <property type="component" value="Unassembled WGS sequence"/>
</dbReference>
<feature type="region of interest" description="Disordered" evidence="2">
    <location>
        <begin position="1"/>
        <end position="27"/>
    </location>
</feature>
<dbReference type="PANTHER" id="PTHR35507">
    <property type="entry name" value="OS09G0488600 PROTEIN"/>
    <property type="match status" value="1"/>
</dbReference>
<evidence type="ECO:0000256" key="1">
    <source>
        <dbReference type="SAM" id="Coils"/>
    </source>
</evidence>